<name>A0A369L7X0_9ACTN</name>
<evidence type="ECO:0000313" key="3">
    <source>
        <dbReference type="Proteomes" id="UP000253792"/>
    </source>
</evidence>
<dbReference type="GO" id="GO:0016787">
    <property type="term" value="F:hydrolase activity"/>
    <property type="evidence" value="ECO:0007669"/>
    <property type="project" value="InterPro"/>
</dbReference>
<dbReference type="Pfam" id="PF00149">
    <property type="entry name" value="Metallophos"/>
    <property type="match status" value="1"/>
</dbReference>
<dbReference type="InterPro" id="IPR004843">
    <property type="entry name" value="Calcineurin-like_PHP"/>
</dbReference>
<gene>
    <name evidence="2" type="ORF">C1880_09545</name>
</gene>
<reference evidence="2 3" key="1">
    <citation type="journal article" date="2018" name="Elife">
        <title>Discovery and characterization of a prevalent human gut bacterial enzyme sufficient for the inactivation of a family of plant toxins.</title>
        <authorList>
            <person name="Koppel N."/>
            <person name="Bisanz J.E."/>
            <person name="Pandelia M.E."/>
            <person name="Turnbaugh P.J."/>
            <person name="Balskus E.P."/>
        </authorList>
    </citation>
    <scope>NUCLEOTIDE SEQUENCE [LARGE SCALE GENOMIC DNA]</scope>
    <source>
        <strain evidence="3">anaerobia AP69FAA</strain>
    </source>
</reference>
<dbReference type="Gene3D" id="3.60.21.10">
    <property type="match status" value="1"/>
</dbReference>
<dbReference type="AlphaFoldDB" id="A0A369L7X0"/>
<dbReference type="CDD" id="cd00838">
    <property type="entry name" value="MPP_superfamily"/>
    <property type="match status" value="1"/>
</dbReference>
<sequence length="283" mass="32051">MSIFVTGDIHASYDIAKLSESCFDTAGLTKDDYVIICGDFGLVWNNSASEQYWLRWLDARPFTTLFVDGNHEGFSLLNSLPETTWNGGAVHQVATSVLHLKRGQLFNIDGYRIFTMGGATSSEYDRTHRIQGKTWFTEEIPNEQERATALETLDAADWDCDFVITHCAPSSSAQGISEHTDRLEIHPMDEYTDWLQTIQDRLAYRHWFCGHYHIDAQIQDKTTALYNRIAVLGDPKITVDTGNEETLSLPYQLLPEPAEDPKSAIPDYCSELEDQDSLEIDLD</sequence>
<keyword evidence="3" id="KW-1185">Reference proteome</keyword>
<evidence type="ECO:0000313" key="2">
    <source>
        <dbReference type="EMBL" id="RDB54296.1"/>
    </source>
</evidence>
<evidence type="ECO:0000259" key="1">
    <source>
        <dbReference type="Pfam" id="PF00149"/>
    </source>
</evidence>
<dbReference type="Proteomes" id="UP000253792">
    <property type="component" value="Unassembled WGS sequence"/>
</dbReference>
<organism evidence="2 3">
    <name type="scientific">Senegalimassilia anaerobia</name>
    <dbReference type="NCBI Taxonomy" id="1473216"/>
    <lineage>
        <taxon>Bacteria</taxon>
        <taxon>Bacillati</taxon>
        <taxon>Actinomycetota</taxon>
        <taxon>Coriobacteriia</taxon>
        <taxon>Coriobacteriales</taxon>
        <taxon>Coriobacteriaceae</taxon>
        <taxon>Senegalimassilia</taxon>
    </lineage>
</organism>
<protein>
    <submittedName>
        <fullName evidence="2">Serine/threonine protein phosphatase</fullName>
    </submittedName>
</protein>
<dbReference type="SUPFAM" id="SSF56300">
    <property type="entry name" value="Metallo-dependent phosphatases"/>
    <property type="match status" value="1"/>
</dbReference>
<dbReference type="OrthoDB" id="5380150at2"/>
<proteinExistence type="predicted"/>
<dbReference type="EMBL" id="PPTP01000013">
    <property type="protein sequence ID" value="RDB54296.1"/>
    <property type="molecule type" value="Genomic_DNA"/>
</dbReference>
<dbReference type="RefSeq" id="WP_114621265.1">
    <property type="nucleotide sequence ID" value="NZ_PPTP01000013.1"/>
</dbReference>
<comment type="caution">
    <text evidence="2">The sequence shown here is derived from an EMBL/GenBank/DDBJ whole genome shotgun (WGS) entry which is preliminary data.</text>
</comment>
<accession>A0A369L7X0</accession>
<feature type="domain" description="Calcineurin-like phosphoesterase" evidence="1">
    <location>
        <begin position="1"/>
        <end position="214"/>
    </location>
</feature>
<dbReference type="InterPro" id="IPR029052">
    <property type="entry name" value="Metallo-depent_PP-like"/>
</dbReference>